<keyword evidence="8 14" id="KW-0472">Membrane</keyword>
<dbReference type="Gene3D" id="1.20.1070.10">
    <property type="entry name" value="Rhodopsin 7-helix transmembrane proteins"/>
    <property type="match status" value="1"/>
</dbReference>
<gene>
    <name evidence="16" type="ORF">GDO78_017544</name>
</gene>
<evidence type="ECO:0000256" key="4">
    <source>
        <dbReference type="ARBA" id="ARBA00022692"/>
    </source>
</evidence>
<evidence type="ECO:0000256" key="7">
    <source>
        <dbReference type="ARBA" id="ARBA00023040"/>
    </source>
</evidence>
<evidence type="ECO:0000259" key="15">
    <source>
        <dbReference type="PROSITE" id="PS50262"/>
    </source>
</evidence>
<comment type="subcellular location">
    <subcellularLocation>
        <location evidence="1 14">Cell membrane</location>
        <topology evidence="1 14">Multi-pass membrane protein</topology>
    </subcellularLocation>
</comment>
<feature type="domain" description="G-protein coupled receptors family 1 profile" evidence="15">
    <location>
        <begin position="41"/>
        <end position="290"/>
    </location>
</feature>
<feature type="transmembrane region" description="Helical" evidence="14">
    <location>
        <begin position="140"/>
        <end position="158"/>
    </location>
</feature>
<accession>A0A8J6BQU4</accession>
<dbReference type="InterPro" id="IPR000725">
    <property type="entry name" value="Olfact_rcpt"/>
</dbReference>
<evidence type="ECO:0000256" key="6">
    <source>
        <dbReference type="ARBA" id="ARBA00022989"/>
    </source>
</evidence>
<keyword evidence="2 14" id="KW-1003">Cell membrane</keyword>
<keyword evidence="10 13" id="KW-0675">Receptor</keyword>
<feature type="transmembrane region" description="Helical" evidence="14">
    <location>
        <begin position="241"/>
        <end position="261"/>
    </location>
</feature>
<dbReference type="PRINTS" id="PR00245">
    <property type="entry name" value="OLFACTORYR"/>
</dbReference>
<feature type="transmembrane region" description="Helical" evidence="14">
    <location>
        <begin position="197"/>
        <end position="221"/>
    </location>
</feature>
<dbReference type="PANTHER" id="PTHR24242:SF359">
    <property type="entry name" value="ODORANT RECEPTOR-RELATED"/>
    <property type="match status" value="1"/>
</dbReference>
<keyword evidence="3 14" id="KW-0716">Sensory transduction</keyword>
<dbReference type="AlphaFoldDB" id="A0A8J6BQU4"/>
<feature type="transmembrane region" description="Helical" evidence="14">
    <location>
        <begin position="101"/>
        <end position="120"/>
    </location>
</feature>
<dbReference type="InterPro" id="IPR050939">
    <property type="entry name" value="Olfactory_GPCR1"/>
</dbReference>
<evidence type="ECO:0000256" key="1">
    <source>
        <dbReference type="ARBA" id="ARBA00004651"/>
    </source>
</evidence>
<dbReference type="OrthoDB" id="9445499at2759"/>
<evidence type="ECO:0000256" key="12">
    <source>
        <dbReference type="ARBA" id="ARBA00023224"/>
    </source>
</evidence>
<comment type="caution">
    <text evidence="16">The sequence shown here is derived from an EMBL/GenBank/DDBJ whole genome shotgun (WGS) entry which is preliminary data.</text>
</comment>
<dbReference type="SUPFAM" id="SSF81321">
    <property type="entry name" value="Family A G protein-coupled receptor-like"/>
    <property type="match status" value="1"/>
</dbReference>
<comment type="similarity">
    <text evidence="13">Belongs to the G-protein coupled receptor 1 family.</text>
</comment>
<evidence type="ECO:0000313" key="17">
    <source>
        <dbReference type="Proteomes" id="UP000770717"/>
    </source>
</evidence>
<keyword evidence="17" id="KW-1185">Reference proteome</keyword>
<feature type="transmembrane region" description="Helical" evidence="14">
    <location>
        <begin position="273"/>
        <end position="292"/>
    </location>
</feature>
<dbReference type="InterPro" id="IPR017452">
    <property type="entry name" value="GPCR_Rhodpsn_7TM"/>
</dbReference>
<dbReference type="PROSITE" id="PS50262">
    <property type="entry name" value="G_PROTEIN_RECEP_F1_2"/>
    <property type="match status" value="1"/>
</dbReference>
<dbReference type="CDD" id="cd13954">
    <property type="entry name" value="7tmA_OR"/>
    <property type="match status" value="1"/>
</dbReference>
<feature type="transmembrane region" description="Helical" evidence="14">
    <location>
        <begin position="60"/>
        <end position="81"/>
    </location>
</feature>
<evidence type="ECO:0000313" key="16">
    <source>
        <dbReference type="EMBL" id="KAG9465913.1"/>
    </source>
</evidence>
<dbReference type="PROSITE" id="PS00237">
    <property type="entry name" value="G_PROTEIN_RECEP_F1_1"/>
    <property type="match status" value="1"/>
</dbReference>
<keyword evidence="5 14" id="KW-0552">Olfaction</keyword>
<evidence type="ECO:0000256" key="8">
    <source>
        <dbReference type="ARBA" id="ARBA00023136"/>
    </source>
</evidence>
<keyword evidence="9" id="KW-1015">Disulfide bond</keyword>
<evidence type="ECO:0000256" key="14">
    <source>
        <dbReference type="RuleBase" id="RU363047"/>
    </source>
</evidence>
<name>A0A8J6BQU4_ELECQ</name>
<dbReference type="Proteomes" id="UP000770717">
    <property type="component" value="Unassembled WGS sequence"/>
</dbReference>
<evidence type="ECO:0000256" key="2">
    <source>
        <dbReference type="ARBA" id="ARBA00022475"/>
    </source>
</evidence>
<dbReference type="GO" id="GO:0004984">
    <property type="term" value="F:olfactory receptor activity"/>
    <property type="evidence" value="ECO:0007669"/>
    <property type="project" value="InterPro"/>
</dbReference>
<evidence type="ECO:0000256" key="10">
    <source>
        <dbReference type="ARBA" id="ARBA00023170"/>
    </source>
</evidence>
<sequence>MKQNNETIVTEFLLLGFSLLKDTRLYLFIVIFIIYIVTITCNIFIVIIVKTERRLHKPMYFFIGGLSFLEIWFPSVTVPRLLWSLKTRKDSISLVGCMLQFYFHFALGAIEIFLLTAMAYDRYVAICNPLRYFMIMSPKICILLIVGSWVGGFSAVVGPCLQISTLSFCGGNQIDHYYCDLAPLLKLSCSETSSIETQFFCLSLLVILGCFFLIIVSYLCIIRTTMRLPTASGRKKAFSTFASHLIVVLLFYSTSIFMFVRPSTGGLLHVNKILSVFPSIVTPLLNPIIYTLRNHEVIEAIKKTTMKMNVFRIPVVRDRVL</sequence>
<protein>
    <recommendedName>
        <fullName evidence="14">Olfactory receptor</fullName>
    </recommendedName>
</protein>
<dbReference type="PANTHER" id="PTHR24242">
    <property type="entry name" value="G-PROTEIN COUPLED RECEPTOR"/>
    <property type="match status" value="1"/>
</dbReference>
<keyword evidence="6 14" id="KW-1133">Transmembrane helix</keyword>
<dbReference type="FunFam" id="1.20.1070.10:FF:000001">
    <property type="entry name" value="Olfactory receptor"/>
    <property type="match status" value="1"/>
</dbReference>
<keyword evidence="4 13" id="KW-0812">Transmembrane</keyword>
<evidence type="ECO:0000256" key="9">
    <source>
        <dbReference type="ARBA" id="ARBA00023157"/>
    </source>
</evidence>
<evidence type="ECO:0000256" key="11">
    <source>
        <dbReference type="ARBA" id="ARBA00023180"/>
    </source>
</evidence>
<keyword evidence="12 13" id="KW-0807">Transducer</keyword>
<dbReference type="EMBL" id="WNTK01002566">
    <property type="protein sequence ID" value="KAG9465913.1"/>
    <property type="molecule type" value="Genomic_DNA"/>
</dbReference>
<dbReference type="GO" id="GO:0005886">
    <property type="term" value="C:plasma membrane"/>
    <property type="evidence" value="ECO:0007669"/>
    <property type="project" value="UniProtKB-SubCell"/>
</dbReference>
<feature type="transmembrane region" description="Helical" evidence="14">
    <location>
        <begin position="25"/>
        <end position="48"/>
    </location>
</feature>
<keyword evidence="7 13" id="KW-0297">G-protein coupled receptor</keyword>
<reference evidence="16" key="1">
    <citation type="thesis" date="2020" institute="ProQuest LLC" country="789 East Eisenhower Parkway, Ann Arbor, MI, USA">
        <title>Comparative Genomics and Chromosome Evolution.</title>
        <authorList>
            <person name="Mudd A.B."/>
        </authorList>
    </citation>
    <scope>NUCLEOTIDE SEQUENCE</scope>
    <source>
        <strain evidence="16">HN-11 Male</strain>
        <tissue evidence="16">Kidney and liver</tissue>
    </source>
</reference>
<dbReference type="GO" id="GO:0004930">
    <property type="term" value="F:G protein-coupled receptor activity"/>
    <property type="evidence" value="ECO:0007669"/>
    <property type="project" value="UniProtKB-KW"/>
</dbReference>
<evidence type="ECO:0000256" key="13">
    <source>
        <dbReference type="RuleBase" id="RU000688"/>
    </source>
</evidence>
<evidence type="ECO:0000256" key="3">
    <source>
        <dbReference type="ARBA" id="ARBA00022606"/>
    </source>
</evidence>
<keyword evidence="11" id="KW-0325">Glycoprotein</keyword>
<proteinExistence type="inferred from homology"/>
<dbReference type="PRINTS" id="PR00237">
    <property type="entry name" value="GPCRRHODOPSN"/>
</dbReference>
<evidence type="ECO:0000256" key="5">
    <source>
        <dbReference type="ARBA" id="ARBA00022725"/>
    </source>
</evidence>
<dbReference type="InterPro" id="IPR000276">
    <property type="entry name" value="GPCR_Rhodpsn"/>
</dbReference>
<organism evidence="16 17">
    <name type="scientific">Eleutherodactylus coqui</name>
    <name type="common">Puerto Rican coqui</name>
    <dbReference type="NCBI Taxonomy" id="57060"/>
    <lineage>
        <taxon>Eukaryota</taxon>
        <taxon>Metazoa</taxon>
        <taxon>Chordata</taxon>
        <taxon>Craniata</taxon>
        <taxon>Vertebrata</taxon>
        <taxon>Euteleostomi</taxon>
        <taxon>Amphibia</taxon>
        <taxon>Batrachia</taxon>
        <taxon>Anura</taxon>
        <taxon>Neobatrachia</taxon>
        <taxon>Hyloidea</taxon>
        <taxon>Eleutherodactylidae</taxon>
        <taxon>Eleutherodactylinae</taxon>
        <taxon>Eleutherodactylus</taxon>
        <taxon>Eleutherodactylus</taxon>
    </lineage>
</organism>
<dbReference type="Pfam" id="PF13853">
    <property type="entry name" value="7tm_4"/>
    <property type="match status" value="1"/>
</dbReference>